<comment type="caution">
    <text evidence="3">The sequence shown here is derived from an EMBL/GenBank/DDBJ whole genome shotgun (WGS) entry which is preliminary data.</text>
</comment>
<feature type="compositionally biased region" description="Basic and acidic residues" evidence="1">
    <location>
        <begin position="38"/>
        <end position="48"/>
    </location>
</feature>
<evidence type="ECO:0000313" key="4">
    <source>
        <dbReference type="Proteomes" id="UP000588586"/>
    </source>
</evidence>
<keyword evidence="4" id="KW-1185">Reference proteome</keyword>
<name>A0A849H8S0_9MICO</name>
<dbReference type="Proteomes" id="UP000588586">
    <property type="component" value="Unassembled WGS sequence"/>
</dbReference>
<dbReference type="EMBL" id="JABEPQ010000002">
    <property type="protein sequence ID" value="NNM46250.1"/>
    <property type="molecule type" value="Genomic_DNA"/>
</dbReference>
<organism evidence="3 4">
    <name type="scientific">Knoellia koreensis</name>
    <dbReference type="NCBI Taxonomy" id="2730921"/>
    <lineage>
        <taxon>Bacteria</taxon>
        <taxon>Bacillati</taxon>
        <taxon>Actinomycetota</taxon>
        <taxon>Actinomycetes</taxon>
        <taxon>Micrococcales</taxon>
        <taxon>Intrasporangiaceae</taxon>
        <taxon>Knoellia</taxon>
    </lineage>
</organism>
<keyword evidence="2" id="KW-1133">Transmembrane helix</keyword>
<gene>
    <name evidence="3" type="ORF">HJG52_09560</name>
</gene>
<protein>
    <submittedName>
        <fullName evidence="3">Uncharacterized protein</fullName>
    </submittedName>
</protein>
<feature type="region of interest" description="Disordered" evidence="1">
    <location>
        <begin position="38"/>
        <end position="72"/>
    </location>
</feature>
<dbReference type="RefSeq" id="WP_171243372.1">
    <property type="nucleotide sequence ID" value="NZ_JABEPQ010000002.1"/>
</dbReference>
<proteinExistence type="predicted"/>
<sequence length="72" mass="8037">MFDINIFEIFLFGVFALGAMAALVGLGYAVGRRVRDHRTPEQRWADEHGDGDDTQLRNGSRMVGGITFGNHR</sequence>
<reference evidence="3 4" key="1">
    <citation type="submission" date="2020-04" db="EMBL/GenBank/DDBJ databases">
        <title>Knoellia sp. isolate from air conditioner.</title>
        <authorList>
            <person name="Chea S."/>
            <person name="Kim D.-U."/>
        </authorList>
    </citation>
    <scope>NUCLEOTIDE SEQUENCE [LARGE SCALE GENOMIC DNA]</scope>
    <source>
        <strain evidence="3 4">DB2414S</strain>
    </source>
</reference>
<keyword evidence="2" id="KW-0472">Membrane</keyword>
<dbReference type="AlphaFoldDB" id="A0A849H8S0"/>
<evidence type="ECO:0000256" key="2">
    <source>
        <dbReference type="SAM" id="Phobius"/>
    </source>
</evidence>
<evidence type="ECO:0000313" key="3">
    <source>
        <dbReference type="EMBL" id="NNM46250.1"/>
    </source>
</evidence>
<accession>A0A849H8S0</accession>
<keyword evidence="2" id="KW-0812">Transmembrane</keyword>
<evidence type="ECO:0000256" key="1">
    <source>
        <dbReference type="SAM" id="MobiDB-lite"/>
    </source>
</evidence>
<feature type="transmembrane region" description="Helical" evidence="2">
    <location>
        <begin position="6"/>
        <end position="30"/>
    </location>
</feature>